<dbReference type="InterPro" id="IPR036640">
    <property type="entry name" value="ABC1_TM_sf"/>
</dbReference>
<evidence type="ECO:0000256" key="1">
    <source>
        <dbReference type="ARBA" id="ARBA00022692"/>
    </source>
</evidence>
<dbReference type="GO" id="GO:0016020">
    <property type="term" value="C:membrane"/>
    <property type="evidence" value="ECO:0007669"/>
    <property type="project" value="InterPro"/>
</dbReference>
<feature type="transmembrane region" description="Helical" evidence="6">
    <location>
        <begin position="417"/>
        <end position="438"/>
    </location>
</feature>
<keyword evidence="9" id="KW-1185">Reference proteome</keyword>
<dbReference type="InterPro" id="IPR027417">
    <property type="entry name" value="P-loop_NTPase"/>
</dbReference>
<feature type="transmembrane region" description="Helical" evidence="6">
    <location>
        <begin position="239"/>
        <end position="258"/>
    </location>
</feature>
<feature type="transmembrane region" description="Helical" evidence="6">
    <location>
        <begin position="309"/>
        <end position="325"/>
    </location>
</feature>
<dbReference type="PANTHER" id="PTHR24223">
    <property type="entry name" value="ATP-BINDING CASSETTE SUB-FAMILY C"/>
    <property type="match status" value="1"/>
</dbReference>
<dbReference type="InterPro" id="IPR003439">
    <property type="entry name" value="ABC_transporter-like_ATP-bd"/>
</dbReference>
<dbReference type="InterPro" id="IPR050173">
    <property type="entry name" value="ABC_transporter_C-like"/>
</dbReference>
<dbReference type="Pfam" id="PF00005">
    <property type="entry name" value="ABC_tran"/>
    <property type="match status" value="1"/>
</dbReference>
<feature type="transmembrane region" description="Helical" evidence="6">
    <location>
        <begin position="375"/>
        <end position="405"/>
    </location>
</feature>
<name>A0AAD7CY44_MYCRO</name>
<dbReference type="Gene3D" id="1.20.1560.10">
    <property type="entry name" value="ABC transporter type 1, transmembrane domain"/>
    <property type="match status" value="1"/>
</dbReference>
<keyword evidence="2" id="KW-0547">Nucleotide-binding</keyword>
<dbReference type="PROSITE" id="PS50893">
    <property type="entry name" value="ABC_TRANSPORTER_2"/>
    <property type="match status" value="1"/>
</dbReference>
<feature type="transmembrane region" description="Helical" evidence="6">
    <location>
        <begin position="88"/>
        <end position="106"/>
    </location>
</feature>
<reference evidence="8" key="1">
    <citation type="submission" date="2023-03" db="EMBL/GenBank/DDBJ databases">
        <title>Massive genome expansion in bonnet fungi (Mycena s.s.) driven by repeated elements and novel gene families across ecological guilds.</title>
        <authorList>
            <consortium name="Lawrence Berkeley National Laboratory"/>
            <person name="Harder C.B."/>
            <person name="Miyauchi S."/>
            <person name="Viragh M."/>
            <person name="Kuo A."/>
            <person name="Thoen E."/>
            <person name="Andreopoulos B."/>
            <person name="Lu D."/>
            <person name="Skrede I."/>
            <person name="Drula E."/>
            <person name="Henrissat B."/>
            <person name="Morin E."/>
            <person name="Kohler A."/>
            <person name="Barry K."/>
            <person name="LaButti K."/>
            <person name="Morin E."/>
            <person name="Salamov A."/>
            <person name="Lipzen A."/>
            <person name="Mereny Z."/>
            <person name="Hegedus B."/>
            <person name="Baldrian P."/>
            <person name="Stursova M."/>
            <person name="Weitz H."/>
            <person name="Taylor A."/>
            <person name="Grigoriev I.V."/>
            <person name="Nagy L.G."/>
            <person name="Martin F."/>
            <person name="Kauserud H."/>
        </authorList>
    </citation>
    <scope>NUCLEOTIDE SEQUENCE</scope>
    <source>
        <strain evidence="8">CBHHK067</strain>
    </source>
</reference>
<dbReference type="PROSITE" id="PS00211">
    <property type="entry name" value="ABC_TRANSPORTER_1"/>
    <property type="match status" value="1"/>
</dbReference>
<keyword evidence="1 6" id="KW-0812">Transmembrane</keyword>
<evidence type="ECO:0000256" key="3">
    <source>
        <dbReference type="ARBA" id="ARBA00022840"/>
    </source>
</evidence>
<comment type="caution">
    <text evidence="8">The sequence shown here is derived from an EMBL/GenBank/DDBJ whole genome shotgun (WGS) entry which is preliminary data.</text>
</comment>
<gene>
    <name evidence="8" type="ORF">B0H17DRAFT_1141992</name>
</gene>
<accession>A0AAD7CY44</accession>
<evidence type="ECO:0000259" key="7">
    <source>
        <dbReference type="PROSITE" id="PS50893"/>
    </source>
</evidence>
<evidence type="ECO:0000313" key="8">
    <source>
        <dbReference type="EMBL" id="KAJ7669754.1"/>
    </source>
</evidence>
<protein>
    <recommendedName>
        <fullName evidence="7">ABC transporter domain-containing protein</fullName>
    </recommendedName>
</protein>
<dbReference type="GO" id="GO:0005524">
    <property type="term" value="F:ATP binding"/>
    <property type="evidence" value="ECO:0007669"/>
    <property type="project" value="UniProtKB-KW"/>
</dbReference>
<feature type="domain" description="ABC transporter" evidence="7">
    <location>
        <begin position="291"/>
        <end position="659"/>
    </location>
</feature>
<dbReference type="Proteomes" id="UP001221757">
    <property type="component" value="Unassembled WGS sequence"/>
</dbReference>
<evidence type="ECO:0000256" key="4">
    <source>
        <dbReference type="ARBA" id="ARBA00022989"/>
    </source>
</evidence>
<keyword evidence="3" id="KW-0067">ATP-binding</keyword>
<evidence type="ECO:0000256" key="5">
    <source>
        <dbReference type="ARBA" id="ARBA00023136"/>
    </source>
</evidence>
<dbReference type="PANTHER" id="PTHR24223:SF399">
    <property type="entry name" value="ABC TRANSPORTER ATNG"/>
    <property type="match status" value="1"/>
</dbReference>
<keyword evidence="4 6" id="KW-1133">Transmembrane helix</keyword>
<dbReference type="SUPFAM" id="SSF52540">
    <property type="entry name" value="P-loop containing nucleoside triphosphate hydrolases"/>
    <property type="match status" value="2"/>
</dbReference>
<evidence type="ECO:0000256" key="6">
    <source>
        <dbReference type="SAM" id="Phobius"/>
    </source>
</evidence>
<dbReference type="GO" id="GO:0042626">
    <property type="term" value="F:ATPase-coupled transmembrane transporter activity"/>
    <property type="evidence" value="ECO:0007669"/>
    <property type="project" value="TreeGrafter"/>
</dbReference>
<dbReference type="EMBL" id="JARKIE010000184">
    <property type="protein sequence ID" value="KAJ7669754.1"/>
    <property type="molecule type" value="Genomic_DNA"/>
</dbReference>
<evidence type="ECO:0000313" key="9">
    <source>
        <dbReference type="Proteomes" id="UP001221757"/>
    </source>
</evidence>
<dbReference type="GO" id="GO:0016887">
    <property type="term" value="F:ATP hydrolysis activity"/>
    <property type="evidence" value="ECO:0007669"/>
    <property type="project" value="InterPro"/>
</dbReference>
<dbReference type="InterPro" id="IPR017871">
    <property type="entry name" value="ABC_transporter-like_CS"/>
</dbReference>
<organism evidence="8 9">
    <name type="scientific">Mycena rosella</name>
    <name type="common">Pink bonnet</name>
    <name type="synonym">Agaricus rosellus</name>
    <dbReference type="NCBI Taxonomy" id="1033263"/>
    <lineage>
        <taxon>Eukaryota</taxon>
        <taxon>Fungi</taxon>
        <taxon>Dikarya</taxon>
        <taxon>Basidiomycota</taxon>
        <taxon>Agaricomycotina</taxon>
        <taxon>Agaricomycetes</taxon>
        <taxon>Agaricomycetidae</taxon>
        <taxon>Agaricales</taxon>
        <taxon>Marasmiineae</taxon>
        <taxon>Mycenaceae</taxon>
        <taxon>Mycena</taxon>
    </lineage>
</organism>
<dbReference type="Gene3D" id="3.40.50.300">
    <property type="entry name" value="P-loop containing nucleotide triphosphate hydrolases"/>
    <property type="match status" value="2"/>
</dbReference>
<dbReference type="SUPFAM" id="SSF90123">
    <property type="entry name" value="ABC transporter transmembrane region"/>
    <property type="match status" value="1"/>
</dbReference>
<proteinExistence type="predicted"/>
<sequence length="771" mass="83683">MFCPRSRPWSASPTSQLLQLSAVTPKGGSGWVLPSAGVAAAIAFLGASISEHYRSIAPSTLTTLYAIFGATCYVYTTRGLYEMQTLPVHLYANSAAAVSLFALIGLECKSKRSLLLPSNPPPAYESTLSFLVRPFFPHIFPLLYIGSKRRTKLPELRDIPLYLRADPATEKLLAALATGDQTSQRYLIRSTFKAFGAQFLGPVLPRLIMLAGTFSQVTLVEQLILYVSDKSIPKERGTFPISAYFVVYVSLAISNHVYSEKLRAHGLPVREDAAPDLHGGAQGRAGRRNDVHVVDVEKVTSGFQKLQELWAAVVTIIIACITLWYKAGTVGSFVGPAQKAWLAAVDTSVLGQLLPIKLGAYEPALAHKINALRRFLHLIALAGTLSNIGSSASFLVTLAAYVVMLANGWGDLAPLDVSHIFTLFTVVNILGGPLNSIAQQLSGLFASFASFGRIQGFLQLPERADSSEDLVEADLVDVSEDGVKISTVQVSLKGCTFGWDDKTQGLCDITLELHMVVGSVGISAIHACGLRQDIEALPQRDLVKLGDRGATLSGGQRQRLAIARAVYARADLILLDDVFSALDGETEAHGGEHTCCARSASLRPDEMLKGKTTVLVTHGVHHLPSADKVVVMDSGTICGRTGSGKSSTVLSLFRGIDQHFVTGKIVIDGVDISTVPLKTLRESMRYVVPAVRQWAWFIFSAINIVTQDPFLWHGSIRENLDIVNERTDAEIWEVLKLVEMHDAVSALDDKLDHLVADEESFSKVRRQLLSR</sequence>
<keyword evidence="5 6" id="KW-0472">Membrane</keyword>
<dbReference type="AlphaFoldDB" id="A0AAD7CY44"/>
<feature type="transmembrane region" description="Helical" evidence="6">
    <location>
        <begin position="31"/>
        <end position="49"/>
    </location>
</feature>
<evidence type="ECO:0000256" key="2">
    <source>
        <dbReference type="ARBA" id="ARBA00022741"/>
    </source>
</evidence>
<feature type="transmembrane region" description="Helical" evidence="6">
    <location>
        <begin position="56"/>
        <end position="76"/>
    </location>
</feature>